<comment type="caution">
    <text evidence="1">The sequence shown here is derived from an EMBL/GenBank/DDBJ whole genome shotgun (WGS) entry which is preliminary data.</text>
</comment>
<sequence length="61" mass="6719">MTKWYLISAEDTELIQVGLTRAKEATHEGSFAGGVIDDIRHTLTSGLHMTDEVPADFRAKS</sequence>
<organism evidence="1">
    <name type="scientific">marine sediment metagenome</name>
    <dbReference type="NCBI Taxonomy" id="412755"/>
    <lineage>
        <taxon>unclassified sequences</taxon>
        <taxon>metagenomes</taxon>
        <taxon>ecological metagenomes</taxon>
    </lineage>
</organism>
<name>A0A0F9FTB5_9ZZZZ</name>
<accession>A0A0F9FTB5</accession>
<evidence type="ECO:0000313" key="1">
    <source>
        <dbReference type="EMBL" id="KKL89468.1"/>
    </source>
</evidence>
<dbReference type="AlphaFoldDB" id="A0A0F9FTB5"/>
<gene>
    <name evidence="1" type="ORF">LCGC14_1914370</name>
</gene>
<proteinExistence type="predicted"/>
<dbReference type="EMBL" id="LAZR01020277">
    <property type="protein sequence ID" value="KKL89468.1"/>
    <property type="molecule type" value="Genomic_DNA"/>
</dbReference>
<protein>
    <submittedName>
        <fullName evidence="1">Uncharacterized protein</fullName>
    </submittedName>
</protein>
<reference evidence="1" key="1">
    <citation type="journal article" date="2015" name="Nature">
        <title>Complex archaea that bridge the gap between prokaryotes and eukaryotes.</title>
        <authorList>
            <person name="Spang A."/>
            <person name="Saw J.H."/>
            <person name="Jorgensen S.L."/>
            <person name="Zaremba-Niedzwiedzka K."/>
            <person name="Martijn J."/>
            <person name="Lind A.E."/>
            <person name="van Eijk R."/>
            <person name="Schleper C."/>
            <person name="Guy L."/>
            <person name="Ettema T.J."/>
        </authorList>
    </citation>
    <scope>NUCLEOTIDE SEQUENCE</scope>
</reference>